<evidence type="ECO:0000256" key="7">
    <source>
        <dbReference type="ARBA" id="ARBA00022833"/>
    </source>
</evidence>
<gene>
    <name evidence="18" type="ORF">EHS25_001456</name>
</gene>
<dbReference type="InterPro" id="IPR027057">
    <property type="entry name" value="CAXX_Prtase_1"/>
</dbReference>
<dbReference type="OrthoDB" id="360839at2759"/>
<evidence type="ECO:0000256" key="14">
    <source>
        <dbReference type="PIRSR" id="PIRSR627057-2"/>
    </source>
</evidence>
<evidence type="ECO:0000256" key="12">
    <source>
        <dbReference type="ARBA" id="ARBA00060927"/>
    </source>
</evidence>
<dbReference type="InterPro" id="IPR032456">
    <property type="entry name" value="Peptidase_M48_N"/>
</dbReference>
<evidence type="ECO:0000256" key="5">
    <source>
        <dbReference type="ARBA" id="ARBA00022801"/>
    </source>
</evidence>
<dbReference type="AlphaFoldDB" id="A0A427YGH9"/>
<reference evidence="18 19" key="1">
    <citation type="submission" date="2018-11" db="EMBL/GenBank/DDBJ databases">
        <title>Genome sequence of Saitozyma podzolica DSM 27192.</title>
        <authorList>
            <person name="Aliyu H."/>
            <person name="Gorte O."/>
            <person name="Ochsenreither K."/>
        </authorList>
    </citation>
    <scope>NUCLEOTIDE SEQUENCE [LARGE SCALE GENOMIC DNA]</scope>
    <source>
        <strain evidence="18 19">DSM 27192</strain>
    </source>
</reference>
<protein>
    <recommendedName>
        <fullName evidence="15">CAAX prenyl protease</fullName>
        <ecNumber evidence="15">3.4.24.84</ecNumber>
    </recommendedName>
</protein>
<dbReference type="Pfam" id="PF01435">
    <property type="entry name" value="Peptidase_M48"/>
    <property type="match status" value="1"/>
</dbReference>
<evidence type="ECO:0000256" key="3">
    <source>
        <dbReference type="ARBA" id="ARBA00022692"/>
    </source>
</evidence>
<dbReference type="GO" id="GO:0071586">
    <property type="term" value="P:CAAX-box protein processing"/>
    <property type="evidence" value="ECO:0007669"/>
    <property type="project" value="UniProtKB-UniRule"/>
</dbReference>
<keyword evidence="9 15" id="KW-0482">Metalloprotease</keyword>
<feature type="binding site" evidence="14">
    <location>
        <position position="284"/>
    </location>
    <ligand>
        <name>Zn(2+)</name>
        <dbReference type="ChEBI" id="CHEBI:29105"/>
        <note>catalytic</note>
    </ligand>
</feature>
<dbReference type="GO" id="GO:0046872">
    <property type="term" value="F:metal ion binding"/>
    <property type="evidence" value="ECO:0007669"/>
    <property type="project" value="UniProtKB-UniRule"/>
</dbReference>
<keyword evidence="7 14" id="KW-0862">Zinc</keyword>
<comment type="caution">
    <text evidence="18">The sequence shown here is derived from an EMBL/GenBank/DDBJ whole genome shotgun (WGS) entry which is preliminary data.</text>
</comment>
<proteinExistence type="inferred from homology"/>
<evidence type="ECO:0000256" key="11">
    <source>
        <dbReference type="ARBA" id="ARBA00044456"/>
    </source>
</evidence>
<evidence type="ECO:0000313" key="19">
    <source>
        <dbReference type="Proteomes" id="UP000279259"/>
    </source>
</evidence>
<keyword evidence="6 15" id="KW-0256">Endoplasmic reticulum</keyword>
<feature type="domain" description="Peptidase M48" evidence="16">
    <location>
        <begin position="215"/>
        <end position="431"/>
    </location>
</feature>
<dbReference type="GO" id="GO:0005789">
    <property type="term" value="C:endoplasmic reticulum membrane"/>
    <property type="evidence" value="ECO:0007669"/>
    <property type="project" value="UniProtKB-SubCell"/>
</dbReference>
<organism evidence="18 19">
    <name type="scientific">Saitozyma podzolica</name>
    <dbReference type="NCBI Taxonomy" id="1890683"/>
    <lineage>
        <taxon>Eukaryota</taxon>
        <taxon>Fungi</taxon>
        <taxon>Dikarya</taxon>
        <taxon>Basidiomycota</taxon>
        <taxon>Agaricomycotina</taxon>
        <taxon>Tremellomycetes</taxon>
        <taxon>Tremellales</taxon>
        <taxon>Trimorphomycetaceae</taxon>
        <taxon>Saitozyma</taxon>
    </lineage>
</organism>
<feature type="domain" description="CAAX prenyl protease 1 N-terminal" evidence="17">
    <location>
        <begin position="49"/>
        <end position="153"/>
    </location>
</feature>
<dbReference type="EMBL" id="RSCD01000011">
    <property type="protein sequence ID" value="RSH90123.1"/>
    <property type="molecule type" value="Genomic_DNA"/>
</dbReference>
<keyword evidence="5 15" id="KW-0378">Hydrolase</keyword>
<keyword evidence="19" id="KW-1185">Reference proteome</keyword>
<keyword evidence="10 15" id="KW-0472">Membrane</keyword>
<keyword evidence="2 15" id="KW-0645">Protease</keyword>
<accession>A0A427YGH9</accession>
<evidence type="ECO:0000256" key="2">
    <source>
        <dbReference type="ARBA" id="ARBA00022670"/>
    </source>
</evidence>
<dbReference type="GO" id="GO:0004222">
    <property type="term" value="F:metalloendopeptidase activity"/>
    <property type="evidence" value="ECO:0007669"/>
    <property type="project" value="UniProtKB-UniRule"/>
</dbReference>
<dbReference type="Proteomes" id="UP000279259">
    <property type="component" value="Unassembled WGS sequence"/>
</dbReference>
<dbReference type="FunFam" id="3.30.2010.10:FF:000002">
    <property type="entry name" value="CAAX prenyl protease"/>
    <property type="match status" value="1"/>
</dbReference>
<feature type="binding site" evidence="14">
    <location>
        <position position="375"/>
    </location>
    <ligand>
        <name>Zn(2+)</name>
        <dbReference type="ChEBI" id="CHEBI:29105"/>
        <note>catalytic</note>
    </ligand>
</feature>
<feature type="transmembrane region" description="Helical" evidence="15">
    <location>
        <begin position="130"/>
        <end position="150"/>
    </location>
</feature>
<evidence type="ECO:0000313" key="18">
    <source>
        <dbReference type="EMBL" id="RSH90123.1"/>
    </source>
</evidence>
<evidence type="ECO:0000256" key="15">
    <source>
        <dbReference type="RuleBase" id="RU366005"/>
    </source>
</evidence>
<dbReference type="CDD" id="cd07343">
    <property type="entry name" value="M48A_Zmpste24p_like"/>
    <property type="match status" value="1"/>
</dbReference>
<feature type="transmembrane region" description="Helical" evidence="15">
    <location>
        <begin position="181"/>
        <end position="201"/>
    </location>
</feature>
<evidence type="ECO:0000259" key="17">
    <source>
        <dbReference type="Pfam" id="PF16491"/>
    </source>
</evidence>
<evidence type="ECO:0000256" key="13">
    <source>
        <dbReference type="PIRSR" id="PIRSR627057-1"/>
    </source>
</evidence>
<keyword evidence="8 15" id="KW-1133">Transmembrane helix</keyword>
<evidence type="ECO:0000256" key="10">
    <source>
        <dbReference type="ARBA" id="ARBA00023136"/>
    </source>
</evidence>
<dbReference type="PANTHER" id="PTHR10120">
    <property type="entry name" value="CAAX PRENYL PROTEASE 1"/>
    <property type="match status" value="1"/>
</dbReference>
<feature type="transmembrane region" description="Helical" evidence="15">
    <location>
        <begin position="297"/>
        <end position="316"/>
    </location>
</feature>
<feature type="transmembrane region" description="Helical" evidence="15">
    <location>
        <begin position="88"/>
        <end position="110"/>
    </location>
</feature>
<feature type="active site" evidence="13">
    <location>
        <position position="285"/>
    </location>
</feature>
<evidence type="ECO:0000256" key="9">
    <source>
        <dbReference type="ARBA" id="ARBA00023049"/>
    </source>
</evidence>
<comment type="similarity">
    <text evidence="12 15">Belongs to the peptidase M48A family.</text>
</comment>
<dbReference type="STRING" id="1890683.A0A427YGH9"/>
<feature type="active site" description="Proton donor" evidence="13">
    <location>
        <position position="379"/>
    </location>
</feature>
<evidence type="ECO:0000256" key="8">
    <source>
        <dbReference type="ARBA" id="ARBA00022989"/>
    </source>
</evidence>
<feature type="transmembrane region" description="Helical" evidence="15">
    <location>
        <begin position="345"/>
        <end position="367"/>
    </location>
</feature>
<comment type="cofactor">
    <cofactor evidence="14 15">
        <name>Zn(2+)</name>
        <dbReference type="ChEBI" id="CHEBI:29105"/>
    </cofactor>
    <text evidence="14 15">Binds 1 zinc ion per subunit.</text>
</comment>
<keyword evidence="3 15" id="KW-0812">Transmembrane</keyword>
<evidence type="ECO:0000259" key="16">
    <source>
        <dbReference type="Pfam" id="PF01435"/>
    </source>
</evidence>
<name>A0A427YGH9_9TREE</name>
<dbReference type="InterPro" id="IPR001915">
    <property type="entry name" value="Peptidase_M48"/>
</dbReference>
<evidence type="ECO:0000256" key="4">
    <source>
        <dbReference type="ARBA" id="ARBA00022723"/>
    </source>
</evidence>
<evidence type="ECO:0000256" key="6">
    <source>
        <dbReference type="ARBA" id="ARBA00022824"/>
    </source>
</evidence>
<feature type="binding site" evidence="14">
    <location>
        <position position="288"/>
    </location>
    <ligand>
        <name>Zn(2+)</name>
        <dbReference type="ChEBI" id="CHEBI:29105"/>
        <note>catalytic</note>
    </ligand>
</feature>
<dbReference type="EC" id="3.4.24.84" evidence="15"/>
<comment type="subcellular location">
    <subcellularLocation>
        <location evidence="1 15">Endoplasmic reticulum membrane</location>
        <topology evidence="1 15">Multi-pass membrane protein</topology>
    </subcellularLocation>
</comment>
<sequence length="447" mass="50678">MSSLVSALDTALSRVADLADNPSIDYKQLVVVSSWAVAAFEVWLFRRQIACYSLPSPPPELASHLPSETFTKAQSYGRDKTRFSLIKAIYSQLLGWGLIRFGVYASTWAISGRAMGALGLDEGRVITRSLLWITLLTFLTTLPSLPWSYYHTFLKTWLLMAVIGMPILATFLKIIELAGKSFVPWLMLFMIVVQLTLQLIYPTFIQPLFNKLAPLPSGELRERVEKLAGRLGFPLKHLYVIDGSKRSSHSNAYFYGLPWSKHIVIYDTLMEKSSPAEVEAVLAHELGHWYFSHPTKLLLIAQFHLLFTFTLFHIFIHNRSLFSSFDFPSSLAVAGPNGSPSSQPIIIGFMLFQMVLEPLDTVVKFLMNKQTRKYEYQADEFAVRLDKTQELKDALIKLHVDNLSSPHNDPIYSAYHHSHPTLPERLRAMDEFKPGPGLKLKGEKKEL</sequence>
<dbReference type="Pfam" id="PF16491">
    <property type="entry name" value="Peptidase_M48_N"/>
    <property type="match status" value="2"/>
</dbReference>
<feature type="transmembrane region" description="Helical" evidence="15">
    <location>
        <begin position="157"/>
        <end position="175"/>
    </location>
</feature>
<evidence type="ECO:0000256" key="1">
    <source>
        <dbReference type="ARBA" id="ARBA00004477"/>
    </source>
</evidence>
<dbReference type="Gene3D" id="3.30.2010.10">
    <property type="entry name" value="Metalloproteases ('zincins'), catalytic domain"/>
    <property type="match status" value="1"/>
</dbReference>
<comment type="catalytic activity">
    <reaction evidence="11 15">
        <text>Hydrolyzes the peptide bond -P2-(S-farnesyl or geranylgeranyl)C-P1'-P2'-P3'-COOH where P1' and P2' are amino acids with aliphatic side chains and P3' is any C-terminal residue.</text>
        <dbReference type="EC" id="3.4.24.84"/>
    </reaction>
</comment>
<comment type="function">
    <text evidence="15">Proteolytically removes the C-terminal three residues of farnesylated proteins.</text>
</comment>
<keyword evidence="4 14" id="KW-0479">Metal-binding</keyword>
<feature type="domain" description="CAAX prenyl protease 1 N-terminal" evidence="17">
    <location>
        <begin position="154"/>
        <end position="211"/>
    </location>
</feature>